<reference evidence="1 2" key="1">
    <citation type="submission" date="2018-08" db="EMBL/GenBank/DDBJ databases">
        <title>Recombination of ecologically and evolutionarily significant loci maintains genetic cohesion in the Pseudomonas syringae species complex.</title>
        <authorList>
            <person name="Dillon M."/>
            <person name="Thakur S."/>
            <person name="Almeida R.N.D."/>
            <person name="Weir B.S."/>
            <person name="Guttman D.S."/>
        </authorList>
    </citation>
    <scope>NUCLEOTIDE SEQUENCE [LARGE SCALE GENOMIC DNA]</scope>
    <source>
        <strain evidence="1 2">ICMP 6372</strain>
    </source>
</reference>
<name>A0A3M3V0J5_PSESG</name>
<protein>
    <submittedName>
        <fullName evidence="1">Uncharacterized protein</fullName>
    </submittedName>
</protein>
<organism evidence="1 2">
    <name type="scientific">Pseudomonas savastanoi pv. glycinea</name>
    <name type="common">Pseudomonas syringae pv. glycinea</name>
    <dbReference type="NCBI Taxonomy" id="318"/>
    <lineage>
        <taxon>Bacteria</taxon>
        <taxon>Pseudomonadati</taxon>
        <taxon>Pseudomonadota</taxon>
        <taxon>Gammaproteobacteria</taxon>
        <taxon>Pseudomonadales</taxon>
        <taxon>Pseudomonadaceae</taxon>
        <taxon>Pseudomonas</taxon>
    </lineage>
</organism>
<feature type="non-terminal residue" evidence="1">
    <location>
        <position position="1"/>
    </location>
</feature>
<sequence length="41" mass="4461">KKPALSAGVLDGRTTGDWKLRDEDLQALFAPLPAAPKKTRK</sequence>
<dbReference type="EMBL" id="RBPS01000086">
    <property type="protein sequence ID" value="RMO39051.1"/>
    <property type="molecule type" value="Genomic_DNA"/>
</dbReference>
<dbReference type="AlphaFoldDB" id="A0A3M3V0J5"/>
<gene>
    <name evidence="1" type="ORF">ALQ42_04977</name>
</gene>
<evidence type="ECO:0000313" key="1">
    <source>
        <dbReference type="EMBL" id="RMO39051.1"/>
    </source>
</evidence>
<comment type="caution">
    <text evidence="1">The sequence shown here is derived from an EMBL/GenBank/DDBJ whole genome shotgun (WGS) entry which is preliminary data.</text>
</comment>
<evidence type="ECO:0000313" key="2">
    <source>
        <dbReference type="Proteomes" id="UP000273536"/>
    </source>
</evidence>
<proteinExistence type="predicted"/>
<accession>A0A3M3V0J5</accession>
<dbReference type="Proteomes" id="UP000273536">
    <property type="component" value="Unassembled WGS sequence"/>
</dbReference>